<dbReference type="InterPro" id="IPR017871">
    <property type="entry name" value="ABC_transporter-like_CS"/>
</dbReference>
<dbReference type="RefSeq" id="WP_283760862.1">
    <property type="nucleotide sequence ID" value="NZ_JAQPOK010000010.1"/>
</dbReference>
<keyword evidence="2" id="KW-0813">Transport</keyword>
<evidence type="ECO:0000256" key="2">
    <source>
        <dbReference type="ARBA" id="ARBA00022448"/>
    </source>
</evidence>
<protein>
    <submittedName>
        <fullName evidence="6">ABC transporter ATP-binding protein</fullName>
    </submittedName>
</protein>
<dbReference type="Proteomes" id="UP001231370">
    <property type="component" value="Unassembled WGS sequence"/>
</dbReference>
<organism evidence="6 7">
    <name type="scientific">Roseofilum halophilum BLCC-M91</name>
    <dbReference type="NCBI Taxonomy" id="3022259"/>
    <lineage>
        <taxon>Bacteria</taxon>
        <taxon>Bacillati</taxon>
        <taxon>Cyanobacteriota</taxon>
        <taxon>Cyanophyceae</taxon>
        <taxon>Desertifilales</taxon>
        <taxon>Desertifilaceae</taxon>
        <taxon>Roseofilum</taxon>
        <taxon>Roseofilum halophilum</taxon>
    </lineage>
</organism>
<dbReference type="EMBL" id="JAQPOK010000010">
    <property type="protein sequence ID" value="MDJ1177532.1"/>
    <property type="molecule type" value="Genomic_DNA"/>
</dbReference>
<dbReference type="InterPro" id="IPR003593">
    <property type="entry name" value="AAA+_ATPase"/>
</dbReference>
<dbReference type="Pfam" id="PF00005">
    <property type="entry name" value="ABC_tran"/>
    <property type="match status" value="1"/>
</dbReference>
<dbReference type="InterPro" id="IPR027417">
    <property type="entry name" value="P-loop_NTPase"/>
</dbReference>
<evidence type="ECO:0000313" key="7">
    <source>
        <dbReference type="Proteomes" id="UP001231370"/>
    </source>
</evidence>
<evidence type="ECO:0000256" key="3">
    <source>
        <dbReference type="ARBA" id="ARBA00022741"/>
    </source>
</evidence>
<reference evidence="6 7" key="1">
    <citation type="submission" date="2023-01" db="EMBL/GenBank/DDBJ databases">
        <title>Novel diversity within Roseofilum (Cyanobacteria; Desertifilaceae) from marine benthic mats with descriptions of four novel species.</title>
        <authorList>
            <person name="Wang Y."/>
            <person name="Berthold D.E."/>
            <person name="Hu J."/>
            <person name="Lefler F.W."/>
            <person name="Laughinghouse H.D. IV."/>
        </authorList>
    </citation>
    <scope>NUCLEOTIDE SEQUENCE [LARGE SCALE GENOMIC DNA]</scope>
    <source>
        <strain evidence="6 7">BLCC-M91</strain>
    </source>
</reference>
<evidence type="ECO:0000259" key="5">
    <source>
        <dbReference type="PROSITE" id="PS50893"/>
    </source>
</evidence>
<sequence>MDNPSLLELRDVTYHYSGQSQGIFEQLSLTIAHHQRTAILGHNGSGKSTLFLLMTGLYPVDRGAIVWQGNPLDYQRQTLKQWRQNVGLAFQNPEHQLVAGTVAEDISYGLCNLKLSKPEIGYRVEQAIADFQLTEIAHTPLHHLSLGQKRRVALAGVMVLNPQLLLLDEPTAYLDPQQGQTLLQELHKIEQKGTTIAIATHNLDFAYQWADWFIILNQGKLILEGDAQTVFSQQQLLTEIGLGIPTLWEAWHSLPPSFRPQVRQIPRTLKEWKSIFNQSPFP</sequence>
<dbReference type="Gene3D" id="3.40.50.300">
    <property type="entry name" value="P-loop containing nucleotide triphosphate hydrolases"/>
    <property type="match status" value="1"/>
</dbReference>
<evidence type="ECO:0000256" key="4">
    <source>
        <dbReference type="ARBA" id="ARBA00022840"/>
    </source>
</evidence>
<evidence type="ECO:0000313" key="6">
    <source>
        <dbReference type="EMBL" id="MDJ1177532.1"/>
    </source>
</evidence>
<dbReference type="PROSITE" id="PS50893">
    <property type="entry name" value="ABC_TRANSPORTER_2"/>
    <property type="match status" value="1"/>
</dbReference>
<dbReference type="GO" id="GO:0005524">
    <property type="term" value="F:ATP binding"/>
    <property type="evidence" value="ECO:0007669"/>
    <property type="project" value="UniProtKB-KW"/>
</dbReference>
<keyword evidence="4 6" id="KW-0067">ATP-binding</keyword>
<dbReference type="SMART" id="SM00382">
    <property type="entry name" value="AAA"/>
    <property type="match status" value="1"/>
</dbReference>
<dbReference type="SUPFAM" id="SSF52540">
    <property type="entry name" value="P-loop containing nucleoside triphosphate hydrolases"/>
    <property type="match status" value="1"/>
</dbReference>
<accession>A0ABT7BFF7</accession>
<dbReference type="InterPro" id="IPR015856">
    <property type="entry name" value="ABC_transpr_CbiO/EcfA_su"/>
</dbReference>
<evidence type="ECO:0000256" key="1">
    <source>
        <dbReference type="ARBA" id="ARBA00005417"/>
    </source>
</evidence>
<name>A0ABT7BFF7_9CYAN</name>
<dbReference type="InterPro" id="IPR003439">
    <property type="entry name" value="ABC_transporter-like_ATP-bd"/>
</dbReference>
<proteinExistence type="inferred from homology"/>
<feature type="domain" description="ABC transporter" evidence="5">
    <location>
        <begin position="7"/>
        <end position="243"/>
    </location>
</feature>
<keyword evidence="7" id="KW-1185">Reference proteome</keyword>
<dbReference type="CDD" id="cd03225">
    <property type="entry name" value="ABC_cobalt_CbiO_domain1"/>
    <property type="match status" value="1"/>
</dbReference>
<comment type="similarity">
    <text evidence="1">Belongs to the ABC transporter superfamily.</text>
</comment>
<keyword evidence="3" id="KW-0547">Nucleotide-binding</keyword>
<gene>
    <name evidence="6" type="ORF">PJF56_01520</name>
</gene>
<dbReference type="PANTHER" id="PTHR43553">
    <property type="entry name" value="HEAVY METAL TRANSPORTER"/>
    <property type="match status" value="1"/>
</dbReference>
<comment type="caution">
    <text evidence="6">The sequence shown here is derived from an EMBL/GenBank/DDBJ whole genome shotgun (WGS) entry which is preliminary data.</text>
</comment>
<dbReference type="PROSITE" id="PS00211">
    <property type="entry name" value="ABC_TRANSPORTER_1"/>
    <property type="match status" value="1"/>
</dbReference>
<dbReference type="PANTHER" id="PTHR43553:SF24">
    <property type="entry name" value="ENERGY-COUPLING FACTOR TRANSPORTER ATP-BINDING PROTEIN ECFA1"/>
    <property type="match status" value="1"/>
</dbReference>
<dbReference type="InterPro" id="IPR050095">
    <property type="entry name" value="ECF_ABC_transporter_ATP-bd"/>
</dbReference>